<evidence type="ECO:0000256" key="4">
    <source>
        <dbReference type="ARBA" id="ARBA00022598"/>
    </source>
</evidence>
<dbReference type="PANTHER" id="PTHR43873">
    <property type="entry name" value="COBYRINATE A,C-DIAMIDE SYNTHASE"/>
    <property type="match status" value="1"/>
</dbReference>
<comment type="caution">
    <text evidence="12">The sequence shown here is derived from an EMBL/GenBank/DDBJ whole genome shotgun (WGS) entry which is preliminary data.</text>
</comment>
<dbReference type="PANTHER" id="PTHR43873:SF1">
    <property type="entry name" value="COBYRINATE A,C-DIAMIDE SYNTHASE"/>
    <property type="match status" value="1"/>
</dbReference>
<keyword evidence="5 9" id="KW-0547">Nucleotide-binding</keyword>
<dbReference type="NCBIfam" id="NF002204">
    <property type="entry name" value="PRK01077.1"/>
    <property type="match status" value="1"/>
</dbReference>
<evidence type="ECO:0000259" key="10">
    <source>
        <dbReference type="Pfam" id="PF01656"/>
    </source>
</evidence>
<name>A0ABQ0QI38_9PROT</name>
<comment type="similarity">
    <text evidence="2">Belongs to the CobB/CobQ family. CobQ subfamily.</text>
</comment>
<keyword evidence="6 9" id="KW-0067">ATP-binding</keyword>
<evidence type="ECO:0000256" key="1">
    <source>
        <dbReference type="ARBA" id="ARBA00001946"/>
    </source>
</evidence>
<keyword evidence="4 9" id="KW-0436">Ligase</keyword>
<evidence type="ECO:0000256" key="3">
    <source>
        <dbReference type="ARBA" id="ARBA00022573"/>
    </source>
</evidence>
<comment type="catalytic activity">
    <reaction evidence="9">
        <text>cob(II)yrinate + 2 L-glutamine + 2 ATP + 2 H2O = cob(II)yrinate a,c diamide + 2 L-glutamate + 2 ADP + 2 phosphate + 2 H(+)</text>
        <dbReference type="Rhea" id="RHEA:26289"/>
        <dbReference type="ChEBI" id="CHEBI:15377"/>
        <dbReference type="ChEBI" id="CHEBI:15378"/>
        <dbReference type="ChEBI" id="CHEBI:29985"/>
        <dbReference type="ChEBI" id="CHEBI:30616"/>
        <dbReference type="ChEBI" id="CHEBI:43474"/>
        <dbReference type="ChEBI" id="CHEBI:58359"/>
        <dbReference type="ChEBI" id="CHEBI:58537"/>
        <dbReference type="ChEBI" id="CHEBI:58894"/>
        <dbReference type="ChEBI" id="CHEBI:456216"/>
        <dbReference type="EC" id="6.3.5.11"/>
    </reaction>
</comment>
<comment type="function">
    <text evidence="9">Catalyzes the ATP-dependent amidation of the two carboxylate groups at positions a and c of cobyrinate, using either L-glutamine or ammonia as the nitrogen source.</text>
</comment>
<feature type="domain" description="CobB/CobQ-like glutamine amidotransferase" evidence="11">
    <location>
        <begin position="242"/>
        <end position="432"/>
    </location>
</feature>
<reference evidence="12" key="1">
    <citation type="submission" date="2013-04" db="EMBL/GenBank/DDBJ databases">
        <title>The genome sequencing project of 58 acetic acid bacteria.</title>
        <authorList>
            <person name="Okamoto-Kainuma A."/>
            <person name="Ishikawa M."/>
            <person name="Umino S."/>
            <person name="Koizumi Y."/>
            <person name="Shiwa Y."/>
            <person name="Yoshikawa H."/>
            <person name="Matsutani M."/>
            <person name="Matsushita K."/>
        </authorList>
    </citation>
    <scope>NUCLEOTIDE SEQUENCE</scope>
    <source>
        <strain evidence="12">NBRC 106556</strain>
    </source>
</reference>
<dbReference type="InterPro" id="IPR004484">
    <property type="entry name" value="CbiA/CobB_synth"/>
</dbReference>
<organism evidence="12 13">
    <name type="scientific">Neokomagataea tanensis NBRC 106556</name>
    <dbReference type="NCBI Taxonomy" id="1223519"/>
    <lineage>
        <taxon>Bacteria</taxon>
        <taxon>Pseudomonadati</taxon>
        <taxon>Pseudomonadota</taxon>
        <taxon>Alphaproteobacteria</taxon>
        <taxon>Acetobacterales</taxon>
        <taxon>Acetobacteraceae</taxon>
        <taxon>Neokomagataea</taxon>
    </lineage>
</organism>
<dbReference type="Proteomes" id="UP001062443">
    <property type="component" value="Unassembled WGS sequence"/>
</dbReference>
<keyword evidence="7 9" id="KW-0460">Magnesium</keyword>
<evidence type="ECO:0000256" key="5">
    <source>
        <dbReference type="ARBA" id="ARBA00022741"/>
    </source>
</evidence>
<evidence type="ECO:0000256" key="8">
    <source>
        <dbReference type="ARBA" id="ARBA00022962"/>
    </source>
</evidence>
<gene>
    <name evidence="9" type="primary">cbiA</name>
    <name evidence="12" type="ORF">AA106556_0824</name>
</gene>
<dbReference type="Gene3D" id="3.40.50.880">
    <property type="match status" value="1"/>
</dbReference>
<evidence type="ECO:0000256" key="9">
    <source>
        <dbReference type="HAMAP-Rule" id="MF_00027"/>
    </source>
</evidence>
<dbReference type="SUPFAM" id="SSF52317">
    <property type="entry name" value="Class I glutamine amidotransferase-like"/>
    <property type="match status" value="1"/>
</dbReference>
<sequence length="435" mass="45864">MIAAPRSGSGKTTVTLGILAALRARGVRVRAAKTGPDYIDPAFHEVVTGSVSLNLDSWAMSEAVLTALLAEAADGAELLLIESAMGLFDGLMGPEGARGSPADIARRFGIPVLLVLDVSGQGQSAAAVAHGFATLEPGVQVMGVVLNRVASDRHERMAKQAIEATGLPVMGVVRRDAELALPERHLGLVQAREQEALPALLADLAQRIEAGVDLDRVVAGAAPLVLSVGLSECVPVVPPGQRIAVAEDTAFSFLYGHLAQGWRRAGAEFVPFSPLADEGPDESCDVCWLPGGYPELHAGRLAAADGFKKAMKFFSCSRYVHGECGGFMVLGAGLVDQAGERHEMLGLLSHETSFAKRKMNLGYREATLRGDTALGRAGTVFRGHEFHYARVVEAGHDEPLADLRDGLEQDLGMAGGRRGFVSGSFFHVMAQKEGA</sequence>
<comment type="domain">
    <text evidence="9">Comprises of two domains. The C-terminal domain contains the binding site for glutamine and catalyzes the hydrolysis of this substrate to glutamate and ammonia. The N-terminal domain is anticipated to bind ATP and cobyrinate and catalyzes the ultimate synthesis of the diamide product. The ammonia produced via the glutaminase domain is probably translocated to the adjacent domain via a molecular tunnel, where it reacts with an activated intermediate.</text>
</comment>
<comment type="pathway">
    <text evidence="9">Cofactor biosynthesis; adenosylcobalamin biosynthesis; cob(II)yrinate a,c-diamide from sirohydrochlorin (anaerobic route): step 10/10.</text>
</comment>
<feature type="site" description="Increases nucleophilicity of active site Cys" evidence="9">
    <location>
        <position position="427"/>
    </location>
</feature>
<comment type="miscellaneous">
    <text evidence="9">The a and c carboxylates of cobyrinate are activated for nucleophilic attack via formation of a phosphorylated intermediate by ATP. CbiA catalyzes first the amidation of the c-carboxylate, and then that of the a-carboxylate.</text>
</comment>
<dbReference type="Pfam" id="PF07685">
    <property type="entry name" value="GATase_3"/>
    <property type="match status" value="1"/>
</dbReference>
<protein>
    <recommendedName>
        <fullName evidence="9">Cobyrinate a,c-diamide synthase</fullName>
        <ecNumber evidence="9">6.3.5.11</ecNumber>
    </recommendedName>
    <alternativeName>
        <fullName evidence="9">Cobyrinic acid a,c-diamide synthetase</fullName>
    </alternativeName>
</protein>
<feature type="active site" description="Nucleophile" evidence="9">
    <location>
        <position position="324"/>
    </location>
</feature>
<dbReference type="InterPro" id="IPR002586">
    <property type="entry name" value="CobQ/CobB/MinD/ParA_Nub-bd_dom"/>
</dbReference>
<dbReference type="NCBIfam" id="TIGR00379">
    <property type="entry name" value="cobB"/>
    <property type="match status" value="1"/>
</dbReference>
<dbReference type="Pfam" id="PF01656">
    <property type="entry name" value="CbiA"/>
    <property type="match status" value="1"/>
</dbReference>
<dbReference type="Gene3D" id="3.40.50.300">
    <property type="entry name" value="P-loop containing nucleotide triphosphate hydrolases"/>
    <property type="match status" value="1"/>
</dbReference>
<evidence type="ECO:0000256" key="6">
    <source>
        <dbReference type="ARBA" id="ARBA00022840"/>
    </source>
</evidence>
<dbReference type="EMBL" id="BAQB01000008">
    <property type="protein sequence ID" value="GBR45597.1"/>
    <property type="molecule type" value="Genomic_DNA"/>
</dbReference>
<keyword evidence="3 9" id="KW-0169">Cobalamin biosynthesis</keyword>
<evidence type="ECO:0000256" key="7">
    <source>
        <dbReference type="ARBA" id="ARBA00022842"/>
    </source>
</evidence>
<evidence type="ECO:0000259" key="11">
    <source>
        <dbReference type="Pfam" id="PF07685"/>
    </source>
</evidence>
<evidence type="ECO:0000256" key="2">
    <source>
        <dbReference type="ARBA" id="ARBA00006205"/>
    </source>
</evidence>
<comment type="cofactor">
    <cofactor evidence="1 9">
        <name>Mg(2+)</name>
        <dbReference type="ChEBI" id="CHEBI:18420"/>
    </cofactor>
</comment>
<dbReference type="InterPro" id="IPR029062">
    <property type="entry name" value="Class_I_gatase-like"/>
</dbReference>
<comment type="similarity">
    <text evidence="9">Belongs to the CobB/CbiA family.</text>
</comment>
<dbReference type="CDD" id="cd05388">
    <property type="entry name" value="CobB_N"/>
    <property type="match status" value="1"/>
</dbReference>
<dbReference type="EC" id="6.3.5.11" evidence="9"/>
<evidence type="ECO:0000313" key="13">
    <source>
        <dbReference type="Proteomes" id="UP001062443"/>
    </source>
</evidence>
<dbReference type="InterPro" id="IPR027417">
    <property type="entry name" value="P-loop_NTPase"/>
</dbReference>
<dbReference type="InterPro" id="IPR011698">
    <property type="entry name" value="GATase_3"/>
</dbReference>
<accession>A0ABQ0QI38</accession>
<keyword evidence="13" id="KW-1185">Reference proteome</keyword>
<proteinExistence type="inferred from homology"/>
<keyword evidence="8 9" id="KW-0315">Glutamine amidotransferase</keyword>
<dbReference type="PROSITE" id="PS51274">
    <property type="entry name" value="GATASE_COBBQ"/>
    <property type="match status" value="1"/>
</dbReference>
<dbReference type="SUPFAM" id="SSF52540">
    <property type="entry name" value="P-loop containing nucleoside triphosphate hydrolases"/>
    <property type="match status" value="1"/>
</dbReference>
<evidence type="ECO:0000313" key="12">
    <source>
        <dbReference type="EMBL" id="GBR45597.1"/>
    </source>
</evidence>
<feature type="domain" description="CobQ/CobB/MinD/ParA nucleotide binding" evidence="10">
    <location>
        <begin position="1"/>
        <end position="186"/>
    </location>
</feature>
<dbReference type="HAMAP" id="MF_00027">
    <property type="entry name" value="CobB_CbiA"/>
    <property type="match status" value="1"/>
</dbReference>